<organism evidence="1 2">
    <name type="scientific">Cyclonatronum proteinivorum</name>
    <dbReference type="NCBI Taxonomy" id="1457365"/>
    <lineage>
        <taxon>Bacteria</taxon>
        <taxon>Pseudomonadati</taxon>
        <taxon>Balneolota</taxon>
        <taxon>Balneolia</taxon>
        <taxon>Balneolales</taxon>
        <taxon>Cyclonatronaceae</taxon>
        <taxon>Cyclonatronum</taxon>
    </lineage>
</organism>
<sequence>MKAFNIPYEIHEEHIYELGFVEKIEVSKAQYKRGLFTRIEKDDIDNLLGISH</sequence>
<dbReference type="Pfam" id="PF10884">
    <property type="entry name" value="DUF2683"/>
    <property type="match status" value="1"/>
</dbReference>
<gene>
    <name evidence="1" type="ORF">CYPRO_1713</name>
</gene>
<keyword evidence="2" id="KW-1185">Reference proteome</keyword>
<reference evidence="1 2" key="1">
    <citation type="submission" date="2018-03" db="EMBL/GenBank/DDBJ databases">
        <title>Phenotypic and genomic properties of Cyclonatronum proteinivorum gen. nov., sp. nov., a haloalkaliphilic bacteroidete from soda lakes possessing Na+-translocating rhodopsin.</title>
        <authorList>
            <person name="Toshchakov S.V."/>
            <person name="Korzhenkov A."/>
            <person name="Samarov N.I."/>
            <person name="Kublanov I.V."/>
            <person name="Muntyan M.S."/>
            <person name="Sorokin D.Y."/>
        </authorList>
    </citation>
    <scope>NUCLEOTIDE SEQUENCE [LARGE SCALE GENOMIC DNA]</scope>
    <source>
        <strain evidence="1 2">Omega</strain>
    </source>
</reference>
<dbReference type="KEGG" id="cprv:CYPRO_1713"/>
<protein>
    <submittedName>
        <fullName evidence="1">Uncharacterized protein</fullName>
    </submittedName>
</protein>
<proteinExistence type="predicted"/>
<dbReference type="InterPro" id="IPR020271">
    <property type="entry name" value="Uncharacterised_MJ1172"/>
</dbReference>
<evidence type="ECO:0000313" key="1">
    <source>
        <dbReference type="EMBL" id="AXJ00964.1"/>
    </source>
</evidence>
<name>A0A345UKG2_9BACT</name>
<dbReference type="EMBL" id="CP027806">
    <property type="protein sequence ID" value="AXJ00964.1"/>
    <property type="molecule type" value="Genomic_DNA"/>
</dbReference>
<evidence type="ECO:0000313" key="2">
    <source>
        <dbReference type="Proteomes" id="UP000254808"/>
    </source>
</evidence>
<dbReference type="Proteomes" id="UP000254808">
    <property type="component" value="Chromosome"/>
</dbReference>
<accession>A0A345UKG2</accession>
<dbReference type="AlphaFoldDB" id="A0A345UKG2"/>